<protein>
    <recommendedName>
        <fullName evidence="4">Tyr recombinase domain-containing protein</fullName>
    </recommendedName>
</protein>
<dbReference type="GO" id="GO:0006310">
    <property type="term" value="P:DNA recombination"/>
    <property type="evidence" value="ECO:0007669"/>
    <property type="project" value="UniProtKB-KW"/>
</dbReference>
<sequence>MLSLAYINEQKPTSCVSPSTVTGWIKNNMSQAGIDTTKYQPHSIRSASSTKAVQLGFKIDDVKKHANWSLNSNTFEKYYYKPNHTDRFSTAIGNSMVNNLSENNIISRVRTEATSIGVGTTCNTDVAIVRTEAFEEENIKICIQNIEASPEVDLCYTNDPNEPSLVCKSRIFGSPNSNKLYKFEQVLAEEAAKNTDKEDIILESDSQIVDFLNYIYRPTEEYIFDSRYKLVSVSDKDILSTIWKFTYKFDKKTPLGFSQWLSKQNIDLTSVEPERKISKTGKEIRARSRQLNVLDDTHYISVAENVLNILPSHHSKINDMKKDGYQIIGYCRKSVAETKNRASCLQRMINILYKRSLVNKVFVSPRSSTKQPFLKRDFEDEDDILSKLNDVHGNTKDFLEFLENNTKICVIAIDYAGLTTSITDLKKLLR</sequence>
<keyword evidence="3" id="KW-1185">Reference proteome</keyword>
<keyword evidence="1" id="KW-0233">DNA recombination</keyword>
<dbReference type="AlphaFoldDB" id="A0A9P6WZM7"/>
<evidence type="ECO:0000313" key="2">
    <source>
        <dbReference type="EMBL" id="KAG1302148.1"/>
    </source>
</evidence>
<reference evidence="2" key="1">
    <citation type="journal article" date="2020" name="Microb. Genom.">
        <title>Genetic diversity of clinical and environmental Mucorales isolates obtained from an investigation of mucormycosis cases among solid organ transplant recipients.</title>
        <authorList>
            <person name="Nguyen M.H."/>
            <person name="Kaul D."/>
            <person name="Muto C."/>
            <person name="Cheng S.J."/>
            <person name="Richter R.A."/>
            <person name="Bruno V.M."/>
            <person name="Liu G."/>
            <person name="Beyhan S."/>
            <person name="Sundermann A.J."/>
            <person name="Mounaud S."/>
            <person name="Pasculle A.W."/>
            <person name="Nierman W.C."/>
            <person name="Driscoll E."/>
            <person name="Cumbie R."/>
            <person name="Clancy C.J."/>
            <person name="Dupont C.L."/>
        </authorList>
    </citation>
    <scope>NUCLEOTIDE SEQUENCE</scope>
    <source>
        <strain evidence="2">GL11</strain>
    </source>
</reference>
<evidence type="ECO:0008006" key="4">
    <source>
        <dbReference type="Google" id="ProtNLM"/>
    </source>
</evidence>
<dbReference type="Gene3D" id="1.10.443.10">
    <property type="entry name" value="Intergrase catalytic core"/>
    <property type="match status" value="1"/>
</dbReference>
<evidence type="ECO:0000313" key="3">
    <source>
        <dbReference type="Proteomes" id="UP000716291"/>
    </source>
</evidence>
<dbReference type="InterPro" id="IPR011010">
    <property type="entry name" value="DNA_brk_join_enz"/>
</dbReference>
<dbReference type="Proteomes" id="UP000716291">
    <property type="component" value="Unassembled WGS sequence"/>
</dbReference>
<organism evidence="2 3">
    <name type="scientific">Rhizopus oryzae</name>
    <name type="common">Mucormycosis agent</name>
    <name type="synonym">Rhizopus arrhizus var. delemar</name>
    <dbReference type="NCBI Taxonomy" id="64495"/>
    <lineage>
        <taxon>Eukaryota</taxon>
        <taxon>Fungi</taxon>
        <taxon>Fungi incertae sedis</taxon>
        <taxon>Mucoromycota</taxon>
        <taxon>Mucoromycotina</taxon>
        <taxon>Mucoromycetes</taxon>
        <taxon>Mucorales</taxon>
        <taxon>Mucorineae</taxon>
        <taxon>Rhizopodaceae</taxon>
        <taxon>Rhizopus</taxon>
    </lineage>
</organism>
<evidence type="ECO:0000256" key="1">
    <source>
        <dbReference type="ARBA" id="ARBA00023172"/>
    </source>
</evidence>
<comment type="caution">
    <text evidence="2">The sequence shown here is derived from an EMBL/GenBank/DDBJ whole genome shotgun (WGS) entry which is preliminary data.</text>
</comment>
<name>A0A9P6WZM7_RHIOR</name>
<dbReference type="InterPro" id="IPR013762">
    <property type="entry name" value="Integrase-like_cat_sf"/>
</dbReference>
<gene>
    <name evidence="2" type="ORF">G6F64_011183</name>
</gene>
<dbReference type="SUPFAM" id="SSF56349">
    <property type="entry name" value="DNA breaking-rejoining enzymes"/>
    <property type="match status" value="1"/>
</dbReference>
<proteinExistence type="predicted"/>
<dbReference type="GO" id="GO:0003677">
    <property type="term" value="F:DNA binding"/>
    <property type="evidence" value="ECO:0007669"/>
    <property type="project" value="InterPro"/>
</dbReference>
<dbReference type="GO" id="GO:0015074">
    <property type="term" value="P:DNA integration"/>
    <property type="evidence" value="ECO:0007669"/>
    <property type="project" value="InterPro"/>
</dbReference>
<accession>A0A9P6WZM7</accession>
<dbReference type="EMBL" id="JAANQT010002603">
    <property type="protein sequence ID" value="KAG1302148.1"/>
    <property type="molecule type" value="Genomic_DNA"/>
</dbReference>